<evidence type="ECO:0000256" key="2">
    <source>
        <dbReference type="SAM" id="MobiDB-lite"/>
    </source>
</evidence>
<proteinExistence type="predicted"/>
<protein>
    <submittedName>
        <fullName evidence="3">Uncharacterized protein</fullName>
    </submittedName>
</protein>
<feature type="coiled-coil region" evidence="1">
    <location>
        <begin position="146"/>
        <end position="183"/>
    </location>
</feature>
<dbReference type="EMBL" id="JANBOH010000045">
    <property type="protein sequence ID" value="KAJ1646914.1"/>
    <property type="molecule type" value="Genomic_DNA"/>
</dbReference>
<name>A0A9W7XKY6_9FUNG</name>
<sequence>MTIVPMQEVKASSSEGVSAQLISPSENRSAPGNQSTDLQREKPETASDDDYKETEENEGTESSLTDSEADLSIDEEELMGTYEIDVQGYLREQLKDRVRNLVYGWEEYEIPLTHDDITTVFSQLAMEEEPSMVKTLDIGLEQKEQIRVLKAEMAKLRDLNNKKKEAQEQIKMHEEAIKQLELDICNLENDVKEQAEVIHNAQMAAADKLKSGELGRTIERAQKMARQVLIRYEN</sequence>
<dbReference type="AlphaFoldDB" id="A0A9W7XKY6"/>
<accession>A0A9W7XKY6</accession>
<evidence type="ECO:0000313" key="3">
    <source>
        <dbReference type="EMBL" id="KAJ1646914.1"/>
    </source>
</evidence>
<organism evidence="3 4">
    <name type="scientific">Coemansia asiatica</name>
    <dbReference type="NCBI Taxonomy" id="1052880"/>
    <lineage>
        <taxon>Eukaryota</taxon>
        <taxon>Fungi</taxon>
        <taxon>Fungi incertae sedis</taxon>
        <taxon>Zoopagomycota</taxon>
        <taxon>Kickxellomycotina</taxon>
        <taxon>Kickxellomycetes</taxon>
        <taxon>Kickxellales</taxon>
        <taxon>Kickxellaceae</taxon>
        <taxon>Coemansia</taxon>
    </lineage>
</organism>
<gene>
    <name evidence="3" type="ORF">LPJ64_001658</name>
</gene>
<evidence type="ECO:0000313" key="4">
    <source>
        <dbReference type="Proteomes" id="UP001145021"/>
    </source>
</evidence>
<feature type="compositionally biased region" description="Acidic residues" evidence="2">
    <location>
        <begin position="46"/>
        <end position="59"/>
    </location>
</feature>
<comment type="caution">
    <text evidence="3">The sequence shown here is derived from an EMBL/GenBank/DDBJ whole genome shotgun (WGS) entry which is preliminary data.</text>
</comment>
<evidence type="ECO:0000256" key="1">
    <source>
        <dbReference type="SAM" id="Coils"/>
    </source>
</evidence>
<reference evidence="3" key="1">
    <citation type="submission" date="2022-07" db="EMBL/GenBank/DDBJ databases">
        <title>Phylogenomic reconstructions and comparative analyses of Kickxellomycotina fungi.</title>
        <authorList>
            <person name="Reynolds N.K."/>
            <person name="Stajich J.E."/>
            <person name="Barry K."/>
            <person name="Grigoriev I.V."/>
            <person name="Crous P."/>
            <person name="Smith M.E."/>
        </authorList>
    </citation>
    <scope>NUCLEOTIDE SEQUENCE</scope>
    <source>
        <strain evidence="3">NBRC 105413</strain>
    </source>
</reference>
<keyword evidence="1" id="KW-0175">Coiled coil</keyword>
<feature type="region of interest" description="Disordered" evidence="2">
    <location>
        <begin position="1"/>
        <end position="72"/>
    </location>
</feature>
<dbReference type="Proteomes" id="UP001145021">
    <property type="component" value="Unassembled WGS sequence"/>
</dbReference>
<feature type="compositionally biased region" description="Polar residues" evidence="2">
    <location>
        <begin position="10"/>
        <end position="37"/>
    </location>
</feature>
<keyword evidence="4" id="KW-1185">Reference proteome</keyword>